<evidence type="ECO:0000313" key="3">
    <source>
        <dbReference type="Proteomes" id="UP000683925"/>
    </source>
</evidence>
<dbReference type="EMBL" id="CAJJDP010000071">
    <property type="protein sequence ID" value="CAD8178956.1"/>
    <property type="molecule type" value="Genomic_DNA"/>
</dbReference>
<feature type="compositionally biased region" description="Polar residues" evidence="1">
    <location>
        <begin position="135"/>
        <end position="151"/>
    </location>
</feature>
<feature type="region of interest" description="Disordered" evidence="1">
    <location>
        <begin position="122"/>
        <end position="157"/>
    </location>
</feature>
<dbReference type="OMA" id="NETIAHQ"/>
<proteinExistence type="predicted"/>
<evidence type="ECO:0000256" key="1">
    <source>
        <dbReference type="SAM" id="MobiDB-lite"/>
    </source>
</evidence>
<accession>A0A8S1VXK0</accession>
<protein>
    <submittedName>
        <fullName evidence="2">Uncharacterized protein</fullName>
    </submittedName>
</protein>
<keyword evidence="3" id="KW-1185">Reference proteome</keyword>
<comment type="caution">
    <text evidence="2">The sequence shown here is derived from an EMBL/GenBank/DDBJ whole genome shotgun (WGS) entry which is preliminary data.</text>
</comment>
<evidence type="ECO:0000313" key="2">
    <source>
        <dbReference type="EMBL" id="CAD8178956.1"/>
    </source>
</evidence>
<sequence length="157" mass="17801">MNHESENTPLIQQEFPPQKSQIVLQQQPKVVSINQLLFQNTTQALNPGKMISKQIYVFSNSLKKTLAQYRNNESISLAKNITTSLEEFDGLSYDNSELNKDQSLTAKGAKFFGKTLSRIKDNITGLPKQPAPPQEDQQQNRNETIAHQSLNQEEENI</sequence>
<dbReference type="Proteomes" id="UP000683925">
    <property type="component" value="Unassembled WGS sequence"/>
</dbReference>
<dbReference type="OrthoDB" id="10296416at2759"/>
<gene>
    <name evidence="2" type="ORF">POCTA_138.1.T0720048</name>
</gene>
<name>A0A8S1VXK0_PAROT</name>
<reference evidence="2" key="1">
    <citation type="submission" date="2021-01" db="EMBL/GenBank/DDBJ databases">
        <authorList>
            <consortium name="Genoscope - CEA"/>
            <person name="William W."/>
        </authorList>
    </citation>
    <scope>NUCLEOTIDE SEQUENCE</scope>
</reference>
<dbReference type="AlphaFoldDB" id="A0A8S1VXK0"/>
<organism evidence="2 3">
    <name type="scientific">Paramecium octaurelia</name>
    <dbReference type="NCBI Taxonomy" id="43137"/>
    <lineage>
        <taxon>Eukaryota</taxon>
        <taxon>Sar</taxon>
        <taxon>Alveolata</taxon>
        <taxon>Ciliophora</taxon>
        <taxon>Intramacronucleata</taxon>
        <taxon>Oligohymenophorea</taxon>
        <taxon>Peniculida</taxon>
        <taxon>Parameciidae</taxon>
        <taxon>Paramecium</taxon>
    </lineage>
</organism>